<dbReference type="InterPro" id="IPR013087">
    <property type="entry name" value="Znf_C2H2_type"/>
</dbReference>
<reference evidence="3" key="1">
    <citation type="submission" date="2018-10" db="EMBL/GenBank/DDBJ databases">
        <title>Hidden diversity of soil giant viruses.</title>
        <authorList>
            <person name="Schulz F."/>
            <person name="Alteio L."/>
            <person name="Goudeau D."/>
            <person name="Ryan E.M."/>
            <person name="Malmstrom R.R."/>
            <person name="Blanchard J."/>
            <person name="Woyke T."/>
        </authorList>
    </citation>
    <scope>NUCLEOTIDE SEQUENCE</scope>
    <source>
        <strain evidence="3">EDV1</strain>
    </source>
</reference>
<sequence>MSYVCVICDYTAERINDLTRHKNTKKHLDMKKENKLVCENCGKKFKHVSSLSRHKKSTCVVNKKINNDNLEIKKIIEDKDAMIQKLCDDNQKLCDDKKKLCDDKIALITKAQEKTEKQLEYVHAQLANSNNFIQQSFSYIVKRIVPPELSIEEPIDCTTICELDDDEKTYEILAYHYEKNTLVNYFIDLLVDFYVKEDPRDQPVLNTDKSRVSYVVAMNDNDKDDDDDIKTKWVKDKDGIIFSEYGLDKMFAHLQEYLKRIIESNCEEIKKNAEKGKKSDNLFKKFTIASQIRSLMDTKTFKYEIIKKAGAHFSFDKDKYEKKILQLEKKEIN</sequence>
<name>A0A3G4ZX37_9VIRU</name>
<dbReference type="GO" id="GO:0008270">
    <property type="term" value="F:zinc ion binding"/>
    <property type="evidence" value="ECO:0007669"/>
    <property type="project" value="UniProtKB-KW"/>
</dbReference>
<keyword evidence="1" id="KW-0862">Zinc</keyword>
<feature type="domain" description="C2H2-type" evidence="2">
    <location>
        <begin position="36"/>
        <end position="64"/>
    </location>
</feature>
<dbReference type="Gene3D" id="3.30.160.60">
    <property type="entry name" value="Classic Zinc Finger"/>
    <property type="match status" value="1"/>
</dbReference>
<dbReference type="Pfam" id="PF00096">
    <property type="entry name" value="zf-C2H2"/>
    <property type="match status" value="1"/>
</dbReference>
<evidence type="ECO:0000256" key="1">
    <source>
        <dbReference type="PROSITE-ProRule" id="PRU00042"/>
    </source>
</evidence>
<accession>A0A3G4ZX37</accession>
<keyword evidence="1" id="KW-0863">Zinc-finger</keyword>
<dbReference type="EMBL" id="MK072111">
    <property type="protein sequence ID" value="AYV78904.1"/>
    <property type="molecule type" value="Genomic_DNA"/>
</dbReference>
<dbReference type="InterPro" id="IPR036236">
    <property type="entry name" value="Znf_C2H2_sf"/>
</dbReference>
<dbReference type="SUPFAM" id="SSF57667">
    <property type="entry name" value="beta-beta-alpha zinc fingers"/>
    <property type="match status" value="1"/>
</dbReference>
<evidence type="ECO:0000259" key="2">
    <source>
        <dbReference type="PROSITE" id="PS50157"/>
    </source>
</evidence>
<evidence type="ECO:0000313" key="3">
    <source>
        <dbReference type="EMBL" id="AYV78904.1"/>
    </source>
</evidence>
<gene>
    <name evidence="3" type="ORF">Edafosvirus46_6</name>
</gene>
<keyword evidence="1" id="KW-0479">Metal-binding</keyword>
<dbReference type="SMART" id="SM00355">
    <property type="entry name" value="ZnF_C2H2"/>
    <property type="match status" value="2"/>
</dbReference>
<proteinExistence type="predicted"/>
<organism evidence="3">
    <name type="scientific">Edafosvirus sp</name>
    <dbReference type="NCBI Taxonomy" id="2487765"/>
    <lineage>
        <taxon>Viruses</taxon>
        <taxon>Varidnaviria</taxon>
        <taxon>Bamfordvirae</taxon>
        <taxon>Nucleocytoviricota</taxon>
        <taxon>Megaviricetes</taxon>
        <taxon>Imitervirales</taxon>
        <taxon>Mimiviridae</taxon>
        <taxon>Klosneuvirinae</taxon>
    </lineage>
</organism>
<protein>
    <recommendedName>
        <fullName evidence="2">C2H2-type domain-containing protein</fullName>
    </recommendedName>
</protein>
<dbReference type="PROSITE" id="PS50157">
    <property type="entry name" value="ZINC_FINGER_C2H2_2"/>
    <property type="match status" value="1"/>
</dbReference>